<dbReference type="PROSITE" id="PS51257">
    <property type="entry name" value="PROKAR_LIPOPROTEIN"/>
    <property type="match status" value="1"/>
</dbReference>
<feature type="signal peptide" evidence="1">
    <location>
        <begin position="1"/>
        <end position="23"/>
    </location>
</feature>
<proteinExistence type="predicted"/>
<dbReference type="Proteomes" id="UP000583387">
    <property type="component" value="Unassembled WGS sequence"/>
</dbReference>
<gene>
    <name evidence="2" type="ORF">PSEWESI4_01488</name>
</gene>
<organism evidence="2 3">
    <name type="scientific">Zestomonas carbonaria</name>
    <dbReference type="NCBI Taxonomy" id="2762745"/>
    <lineage>
        <taxon>Bacteria</taxon>
        <taxon>Pseudomonadati</taxon>
        <taxon>Pseudomonadota</taxon>
        <taxon>Gammaproteobacteria</taxon>
        <taxon>Pseudomonadales</taxon>
        <taxon>Pseudomonadaceae</taxon>
        <taxon>Zestomonas</taxon>
    </lineage>
</organism>
<evidence type="ECO:0000313" key="3">
    <source>
        <dbReference type="Proteomes" id="UP000583387"/>
    </source>
</evidence>
<keyword evidence="1" id="KW-0732">Signal</keyword>
<dbReference type="EMBL" id="CAJFCI010000031">
    <property type="protein sequence ID" value="CAD5107217.1"/>
    <property type="molecule type" value="Genomic_DNA"/>
</dbReference>
<reference evidence="2 3" key="1">
    <citation type="submission" date="2020-08" db="EMBL/GenBank/DDBJ databases">
        <authorList>
            <person name="Criscuolo A."/>
        </authorList>
    </citation>
    <scope>NUCLEOTIDE SEQUENCE [LARGE SCALE GENOMIC DNA]</scope>
    <source>
        <strain evidence="2">CIP111764</strain>
    </source>
</reference>
<feature type="chain" id="PRO_5031171849" description="Lipoprotein SmpA/OmlA domain-containing protein" evidence="1">
    <location>
        <begin position="24"/>
        <end position="163"/>
    </location>
</feature>
<evidence type="ECO:0000256" key="1">
    <source>
        <dbReference type="SAM" id="SignalP"/>
    </source>
</evidence>
<accession>A0A7U7I9S3</accession>
<evidence type="ECO:0000313" key="2">
    <source>
        <dbReference type="EMBL" id="CAD5107217.1"/>
    </source>
</evidence>
<name>A0A7U7I9S3_9GAMM</name>
<dbReference type="AlphaFoldDB" id="A0A7U7I9S3"/>
<sequence>MMTRMLRAGALAGLVLLAGCATATIGKPFPANNVALLRTGISTTAEARSLLGEPHQVQTNQFGETWYIWQYIRSDATAGLVSTNVQTSHQQAILAFGPDGRLLRAQQLINVPAPIAQAPAQAVPATSAQPGAVKSQEQQLQELQSTPMSYEEYQRRYREIMGQ</sequence>
<evidence type="ECO:0008006" key="4">
    <source>
        <dbReference type="Google" id="ProtNLM"/>
    </source>
</evidence>
<comment type="caution">
    <text evidence="2">The sequence shown here is derived from an EMBL/GenBank/DDBJ whole genome shotgun (WGS) entry which is preliminary data.</text>
</comment>
<keyword evidence="3" id="KW-1185">Reference proteome</keyword>
<protein>
    <recommendedName>
        <fullName evidence="4">Lipoprotein SmpA/OmlA domain-containing protein</fullName>
    </recommendedName>
</protein>